<comment type="caution">
    <text evidence="2">The sequence shown here is derived from an EMBL/GenBank/DDBJ whole genome shotgun (WGS) entry which is preliminary data.</text>
</comment>
<keyword evidence="3" id="KW-1185">Reference proteome</keyword>
<dbReference type="EMBL" id="JAMQOL010000044">
    <property type="protein sequence ID" value="MCM4081874.1"/>
    <property type="molecule type" value="Genomic_DNA"/>
</dbReference>
<gene>
    <name evidence="2" type="ORF">LXN57_30320</name>
</gene>
<dbReference type="Proteomes" id="UP001523216">
    <property type="component" value="Unassembled WGS sequence"/>
</dbReference>
<feature type="domain" description="DUF402" evidence="1">
    <location>
        <begin position="74"/>
        <end position="185"/>
    </location>
</feature>
<dbReference type="SUPFAM" id="SSF159234">
    <property type="entry name" value="FomD-like"/>
    <property type="match status" value="1"/>
</dbReference>
<dbReference type="RefSeq" id="WP_251801616.1">
    <property type="nucleotide sequence ID" value="NZ_JAMQOL010000044.1"/>
</dbReference>
<proteinExistence type="predicted"/>
<evidence type="ECO:0000313" key="3">
    <source>
        <dbReference type="Proteomes" id="UP001523216"/>
    </source>
</evidence>
<name>A0ABT0Y9A9_9ACTN</name>
<evidence type="ECO:0000259" key="1">
    <source>
        <dbReference type="Pfam" id="PF04167"/>
    </source>
</evidence>
<dbReference type="InterPro" id="IPR007295">
    <property type="entry name" value="DUF402"/>
</dbReference>
<protein>
    <submittedName>
        <fullName evidence="2">DUF402 domain-containing protein</fullName>
    </submittedName>
</protein>
<reference evidence="2 3" key="1">
    <citation type="submission" date="2022-06" db="EMBL/GenBank/DDBJ databases">
        <title>Actinoplanes abujensis sp. nov., isolated from Nigerian arid soil.</title>
        <authorList>
            <person name="Ding P."/>
        </authorList>
    </citation>
    <scope>NUCLEOTIDE SEQUENCE [LARGE SCALE GENOMIC DNA]</scope>
    <source>
        <strain evidence="3">TRM88002</strain>
    </source>
</reference>
<dbReference type="InterPro" id="IPR035930">
    <property type="entry name" value="FomD-like_sf"/>
</dbReference>
<accession>A0ABT0Y9A9</accession>
<dbReference type="Pfam" id="PF04167">
    <property type="entry name" value="DUF402"/>
    <property type="match status" value="1"/>
</dbReference>
<sequence length="218" mass="24840">MTLPPFASGATVVRRDLLNGRVWTAAPHRVLHDDGTTLVLATWPGTVGYTPANWIRWFTTGNEQARQQAVADLTRGQWEIGRWVWQDTIVLTWVGLDPDFNLQLYRPVDGSPEHWKINFERPVRRTSIGIDTFDLLLDLVTDATGAWHFKDLEEYDEIRRRGLISDAEHERVQAATHRALAFTEAGMRPLVEDWTGWRVPDGWPTPELPPGALDNPAR</sequence>
<organism evidence="2 3">
    <name type="scientific">Paractinoplanes hotanensis</name>
    <dbReference type="NCBI Taxonomy" id="2906497"/>
    <lineage>
        <taxon>Bacteria</taxon>
        <taxon>Bacillati</taxon>
        <taxon>Actinomycetota</taxon>
        <taxon>Actinomycetes</taxon>
        <taxon>Micromonosporales</taxon>
        <taxon>Micromonosporaceae</taxon>
        <taxon>Paractinoplanes</taxon>
    </lineage>
</organism>
<evidence type="ECO:0000313" key="2">
    <source>
        <dbReference type="EMBL" id="MCM4081874.1"/>
    </source>
</evidence>
<dbReference type="Gene3D" id="2.40.380.10">
    <property type="entry name" value="FomD-like"/>
    <property type="match status" value="1"/>
</dbReference>